<feature type="region of interest" description="Disordered" evidence="1">
    <location>
        <begin position="312"/>
        <end position="336"/>
    </location>
</feature>
<dbReference type="RefSeq" id="XP_032824303.1">
    <property type="nucleotide sequence ID" value="XM_032968412.1"/>
</dbReference>
<accession>A0AAJ7X8U0</accession>
<reference evidence="3 4" key="1">
    <citation type="submission" date="2025-04" db="UniProtKB">
        <authorList>
            <consortium name="RefSeq"/>
        </authorList>
    </citation>
    <scope>IDENTIFICATION</scope>
    <source>
        <tissue evidence="3 4">Sperm</tissue>
    </source>
</reference>
<sequence length="336" mass="36207">MGLHESKDGAAAAVPETPIAMPAMRRLRQLADPRSPSCGIERTPIEVGSNSEEKRRPERLSVGDTGEEEEDYEEEEEEEVVAAPKEEGRVVAINDPRSPSQQFDRTPLRLEPEKHTQHAASALAMQLDLVFLGLNTSDSAPEHELQCTSLLTLPHPESDTPRKADDRLEEVALRASTAAPPVVPSMREQEPLDPPAAPQAPPPSPSDETPPVPAQCSPLCEAAINVLPELPIYCGSPLKAVSPSRPVLKQRVGPRVLGVHSSVTPRSPLTLVTPRPPLYLVSLCDRNSPGKPQRPAVTGRKGGSGEALHVAARAGRKHERVMGGDKENSTVRVLDD</sequence>
<evidence type="ECO:0000313" key="3">
    <source>
        <dbReference type="RefSeq" id="XP_032824303.1"/>
    </source>
</evidence>
<feature type="compositionally biased region" description="Basic and acidic residues" evidence="1">
    <location>
        <begin position="320"/>
        <end position="336"/>
    </location>
</feature>
<keyword evidence="3 4" id="KW-0132">Cell division</keyword>
<dbReference type="PANTHER" id="PTHR34756">
    <property type="entry name" value="CELL DIVISION CYCLE-ASSOCIATED PROTEIN 3"/>
    <property type="match status" value="1"/>
</dbReference>
<keyword evidence="2" id="KW-1185">Reference proteome</keyword>
<dbReference type="InterPro" id="IPR038832">
    <property type="entry name" value="CDCA3"/>
</dbReference>
<dbReference type="GO" id="GO:0051301">
    <property type="term" value="P:cell division"/>
    <property type="evidence" value="ECO:0007669"/>
    <property type="project" value="UniProtKB-KW"/>
</dbReference>
<keyword evidence="3 4" id="KW-0131">Cell cycle</keyword>
<evidence type="ECO:0000313" key="2">
    <source>
        <dbReference type="Proteomes" id="UP001318040"/>
    </source>
</evidence>
<feature type="compositionally biased region" description="Pro residues" evidence="1">
    <location>
        <begin position="192"/>
        <end position="213"/>
    </location>
</feature>
<dbReference type="PANTHER" id="PTHR34756:SF1">
    <property type="entry name" value="CELL DIVISION CYCLE-ASSOCIATED PROTEIN 3"/>
    <property type="match status" value="1"/>
</dbReference>
<dbReference type="GeneID" id="116950547"/>
<organism evidence="2 3">
    <name type="scientific">Petromyzon marinus</name>
    <name type="common">Sea lamprey</name>
    <dbReference type="NCBI Taxonomy" id="7757"/>
    <lineage>
        <taxon>Eukaryota</taxon>
        <taxon>Metazoa</taxon>
        <taxon>Chordata</taxon>
        <taxon>Craniata</taxon>
        <taxon>Vertebrata</taxon>
        <taxon>Cyclostomata</taxon>
        <taxon>Hyperoartia</taxon>
        <taxon>Petromyzontiformes</taxon>
        <taxon>Petromyzontidae</taxon>
        <taxon>Petromyzon</taxon>
    </lineage>
</organism>
<dbReference type="RefSeq" id="XP_032824304.1">
    <property type="nucleotide sequence ID" value="XM_032968413.1"/>
</dbReference>
<gene>
    <name evidence="3 4" type="primary">CDCA3</name>
</gene>
<dbReference type="Proteomes" id="UP001318040">
    <property type="component" value="Chromosome 39"/>
</dbReference>
<feature type="compositionally biased region" description="Acidic residues" evidence="1">
    <location>
        <begin position="65"/>
        <end position="80"/>
    </location>
</feature>
<feature type="region of interest" description="Disordered" evidence="1">
    <location>
        <begin position="30"/>
        <end position="87"/>
    </location>
</feature>
<feature type="region of interest" description="Disordered" evidence="1">
    <location>
        <begin position="175"/>
        <end position="214"/>
    </location>
</feature>
<feature type="region of interest" description="Disordered" evidence="1">
    <location>
        <begin position="1"/>
        <end position="20"/>
    </location>
</feature>
<feature type="compositionally biased region" description="Basic and acidic residues" evidence="1">
    <location>
        <begin position="51"/>
        <end position="61"/>
    </location>
</feature>
<name>A0AAJ7X8U0_PETMA</name>
<feature type="region of interest" description="Disordered" evidence="1">
    <location>
        <begin position="288"/>
        <end position="307"/>
    </location>
</feature>
<protein>
    <submittedName>
        <fullName evidence="3 4">Cell division cycle-associated protein 3 isoform X1</fullName>
    </submittedName>
</protein>
<dbReference type="AlphaFoldDB" id="A0AAJ7X8U0"/>
<evidence type="ECO:0000313" key="4">
    <source>
        <dbReference type="RefSeq" id="XP_032824304.1"/>
    </source>
</evidence>
<proteinExistence type="predicted"/>
<evidence type="ECO:0000256" key="1">
    <source>
        <dbReference type="SAM" id="MobiDB-lite"/>
    </source>
</evidence>
<dbReference type="KEGG" id="pmrn:116950547"/>